<dbReference type="PANTHER" id="PTHR33525:SF4">
    <property type="entry name" value="CYCLIC DI-GMP PHOSPHODIESTERASE CDGJ"/>
    <property type="match status" value="1"/>
</dbReference>
<gene>
    <name evidence="3" type="ORF">EQU24_09890</name>
</gene>
<dbReference type="RefSeq" id="WP_017839658.1">
    <property type="nucleotide sequence ID" value="NZ_CP035467.1"/>
</dbReference>
<evidence type="ECO:0000259" key="1">
    <source>
        <dbReference type="PROSITE" id="PS50883"/>
    </source>
</evidence>
<reference evidence="4" key="1">
    <citation type="journal article" date="2019" name="J. Bacteriol.">
        <title>A Mutagenic Screen Identifies a TonB-Dependent Receptor Required for the Lanthanide Metal Switch in the Type I Methanotroph 'Methylotuvimicrobium buryatense' 5GB1C.</title>
        <authorList>
            <person name="Groom J.D."/>
            <person name="Ford S.M."/>
            <person name="Pesesky M.W."/>
            <person name="Lidstrom M.E."/>
        </authorList>
    </citation>
    <scope>NUCLEOTIDE SEQUENCE [LARGE SCALE GENOMIC DNA]</scope>
    <source>
        <strain evidence="4">5GB1C</strain>
    </source>
</reference>
<proteinExistence type="predicted"/>
<dbReference type="PANTHER" id="PTHR33525">
    <property type="match status" value="1"/>
</dbReference>
<dbReference type="Gene3D" id="1.10.3210.10">
    <property type="entry name" value="Hypothetical protein af1432"/>
    <property type="match status" value="1"/>
</dbReference>
<dbReference type="InterPro" id="IPR001633">
    <property type="entry name" value="EAL_dom"/>
</dbReference>
<feature type="domain" description="HDOD" evidence="2">
    <location>
        <begin position="199"/>
        <end position="386"/>
    </location>
</feature>
<dbReference type="SMART" id="SM00052">
    <property type="entry name" value="EAL"/>
    <property type="match status" value="1"/>
</dbReference>
<organism evidence="3 4">
    <name type="scientific">Methylotuvimicrobium buryatense</name>
    <name type="common">Methylomicrobium buryatense</name>
    <dbReference type="NCBI Taxonomy" id="95641"/>
    <lineage>
        <taxon>Bacteria</taxon>
        <taxon>Pseudomonadati</taxon>
        <taxon>Pseudomonadota</taxon>
        <taxon>Gammaproteobacteria</taxon>
        <taxon>Methylococcales</taxon>
        <taxon>Methylococcaceae</taxon>
        <taxon>Methylotuvimicrobium</taxon>
    </lineage>
</organism>
<evidence type="ECO:0000313" key="3">
    <source>
        <dbReference type="EMBL" id="QCW82511.1"/>
    </source>
</evidence>
<dbReference type="OrthoDB" id="9804751at2"/>
<dbReference type="Gene3D" id="3.20.20.450">
    <property type="entry name" value="EAL domain"/>
    <property type="match status" value="1"/>
</dbReference>
<dbReference type="Pfam" id="PF00563">
    <property type="entry name" value="EAL"/>
    <property type="match status" value="1"/>
</dbReference>
<name>A0A4P9UQG9_METBY</name>
<dbReference type="Pfam" id="PF08668">
    <property type="entry name" value="HDOD"/>
    <property type="match status" value="1"/>
</dbReference>
<dbReference type="InterPro" id="IPR052340">
    <property type="entry name" value="RNase_Y/CdgJ"/>
</dbReference>
<dbReference type="STRING" id="675511.GCA_000341735_01061"/>
<protein>
    <submittedName>
        <fullName evidence="3">HDOD domain-containing protein</fullName>
    </submittedName>
</protein>
<dbReference type="KEGG" id="mbur:EQU24_09890"/>
<dbReference type="Proteomes" id="UP000305881">
    <property type="component" value="Chromosome"/>
</dbReference>
<dbReference type="InterPro" id="IPR035919">
    <property type="entry name" value="EAL_sf"/>
</dbReference>
<evidence type="ECO:0000313" key="4">
    <source>
        <dbReference type="Proteomes" id="UP000305881"/>
    </source>
</evidence>
<dbReference type="PROSITE" id="PS51833">
    <property type="entry name" value="HDOD"/>
    <property type="match status" value="1"/>
</dbReference>
<dbReference type="InterPro" id="IPR014408">
    <property type="entry name" value="dGMP_Pdiesterase_EAL/HD-GYP"/>
</dbReference>
<keyword evidence="4" id="KW-1185">Reference proteome</keyword>
<dbReference type="EMBL" id="CP035467">
    <property type="protein sequence ID" value="QCW82511.1"/>
    <property type="molecule type" value="Genomic_DNA"/>
</dbReference>
<feature type="domain" description="EAL" evidence="1">
    <location>
        <begin position="1"/>
        <end position="205"/>
    </location>
</feature>
<dbReference type="InterPro" id="IPR013976">
    <property type="entry name" value="HDOD"/>
</dbReference>
<dbReference type="PIRSF" id="PIRSF003180">
    <property type="entry name" value="DiGMPpdiest_YuxH"/>
    <property type="match status" value="1"/>
</dbReference>
<sequence length="399" mass="45714">MTNFLIGRQQIFNRKLEIYAYEILFRGHEYDLAQESQATQATNQIVTDTILELGINQLVESHRAFINFTGQNILEKTPLSLPKERIVIELLEDIKVDLRIINNIKELKQLGYTLALDDFVLTDEWRPLLEYVDIIKLDVLQMSEQETLDIIKQLKHYPVKLLAEKVESHQQYEQLLELGCDYFQGFFLSKPNIVEGRRLGINQTAAIRLLAAVNNPNVEFLELTQIISQDVTLSFKLLHYINSAFFAIPRRIESIRHAVSYLGLNEIKRWCNILTFASLSNKPKALLQTALIRAKMCELLARHLSEEPEHYFLIGILSSLDSILDLPIDEALGQLPLTADVAIAILEKNGLGGEILQFVLGFEQWLPQSIHFKALTPAMINTAYLESIDWANQIMNNIE</sequence>
<dbReference type="AlphaFoldDB" id="A0A4P9UQG9"/>
<dbReference type="PROSITE" id="PS50883">
    <property type="entry name" value="EAL"/>
    <property type="match status" value="1"/>
</dbReference>
<evidence type="ECO:0000259" key="2">
    <source>
        <dbReference type="PROSITE" id="PS51833"/>
    </source>
</evidence>
<accession>A0A4P9UQG9</accession>
<dbReference type="SUPFAM" id="SSF141868">
    <property type="entry name" value="EAL domain-like"/>
    <property type="match status" value="1"/>
</dbReference>
<dbReference type="SUPFAM" id="SSF109604">
    <property type="entry name" value="HD-domain/PDEase-like"/>
    <property type="match status" value="1"/>
</dbReference>